<dbReference type="EMBL" id="KN846973">
    <property type="protein sequence ID" value="KIW79145.1"/>
    <property type="molecule type" value="Genomic_DNA"/>
</dbReference>
<dbReference type="CDD" id="cd00067">
    <property type="entry name" value="GAL4"/>
    <property type="match status" value="1"/>
</dbReference>
<organism evidence="8 9">
    <name type="scientific">Fonsecaea pedrosoi CBS 271.37</name>
    <dbReference type="NCBI Taxonomy" id="1442368"/>
    <lineage>
        <taxon>Eukaryota</taxon>
        <taxon>Fungi</taxon>
        <taxon>Dikarya</taxon>
        <taxon>Ascomycota</taxon>
        <taxon>Pezizomycotina</taxon>
        <taxon>Eurotiomycetes</taxon>
        <taxon>Chaetothyriomycetidae</taxon>
        <taxon>Chaetothyriales</taxon>
        <taxon>Herpotrichiellaceae</taxon>
        <taxon>Fonsecaea</taxon>
    </lineage>
</organism>
<keyword evidence="2" id="KW-0805">Transcription regulation</keyword>
<dbReference type="GO" id="GO:0008270">
    <property type="term" value="F:zinc ion binding"/>
    <property type="evidence" value="ECO:0007669"/>
    <property type="project" value="InterPro"/>
</dbReference>
<feature type="compositionally biased region" description="Basic residues" evidence="6">
    <location>
        <begin position="66"/>
        <end position="77"/>
    </location>
</feature>
<dbReference type="Proteomes" id="UP000053029">
    <property type="component" value="Unassembled WGS sequence"/>
</dbReference>
<evidence type="ECO:0000313" key="9">
    <source>
        <dbReference type="Proteomes" id="UP000053029"/>
    </source>
</evidence>
<feature type="domain" description="Zn(2)-C6 fungal-type" evidence="7">
    <location>
        <begin position="27"/>
        <end position="59"/>
    </location>
</feature>
<dbReference type="GO" id="GO:0003677">
    <property type="term" value="F:DNA binding"/>
    <property type="evidence" value="ECO:0007669"/>
    <property type="project" value="UniProtKB-KW"/>
</dbReference>
<evidence type="ECO:0000259" key="7">
    <source>
        <dbReference type="PROSITE" id="PS50048"/>
    </source>
</evidence>
<name>A0A0D2GKU6_9EURO</name>
<dbReference type="RefSeq" id="XP_013282953.1">
    <property type="nucleotide sequence ID" value="XM_013427499.1"/>
</dbReference>
<dbReference type="Pfam" id="PF00172">
    <property type="entry name" value="Zn_clus"/>
    <property type="match status" value="1"/>
</dbReference>
<dbReference type="SMART" id="SM00066">
    <property type="entry name" value="GAL4"/>
    <property type="match status" value="1"/>
</dbReference>
<dbReference type="Gene3D" id="4.10.240.10">
    <property type="entry name" value="Zn(2)-C6 fungal-type DNA-binding domain"/>
    <property type="match status" value="1"/>
</dbReference>
<dbReference type="GO" id="GO:0000981">
    <property type="term" value="F:DNA-binding transcription factor activity, RNA polymerase II-specific"/>
    <property type="evidence" value="ECO:0007669"/>
    <property type="project" value="InterPro"/>
</dbReference>
<dbReference type="PROSITE" id="PS50048">
    <property type="entry name" value="ZN2_CY6_FUNGAL_2"/>
    <property type="match status" value="1"/>
</dbReference>
<keyword evidence="4" id="KW-0804">Transcription</keyword>
<dbReference type="SUPFAM" id="SSF57701">
    <property type="entry name" value="Zn2/Cys6 DNA-binding domain"/>
    <property type="match status" value="1"/>
</dbReference>
<dbReference type="InterPro" id="IPR036864">
    <property type="entry name" value="Zn2-C6_fun-type_DNA-bd_sf"/>
</dbReference>
<accession>A0A0D2GKU6</accession>
<evidence type="ECO:0000256" key="2">
    <source>
        <dbReference type="ARBA" id="ARBA00023015"/>
    </source>
</evidence>
<evidence type="ECO:0000256" key="1">
    <source>
        <dbReference type="ARBA" id="ARBA00022723"/>
    </source>
</evidence>
<dbReference type="Pfam" id="PF04082">
    <property type="entry name" value="Fungal_trans"/>
    <property type="match status" value="1"/>
</dbReference>
<keyword evidence="5" id="KW-0539">Nucleus</keyword>
<keyword evidence="9" id="KW-1185">Reference proteome</keyword>
<keyword evidence="1" id="KW-0479">Metal-binding</keyword>
<evidence type="ECO:0000256" key="6">
    <source>
        <dbReference type="SAM" id="MobiDB-lite"/>
    </source>
</evidence>
<dbReference type="HOGENOM" id="CLU_009827_0_0_1"/>
<dbReference type="GO" id="GO:0001080">
    <property type="term" value="P:nitrogen catabolite activation of transcription from RNA polymerase II promoter"/>
    <property type="evidence" value="ECO:0007669"/>
    <property type="project" value="TreeGrafter"/>
</dbReference>
<sequence>MDIELPDPHQSTAPIEGRPYRSHMQPACISCRTRKSRCKTTVASPACVTCRIKGTDCVFPPLPEQRRRRRTRSRPKSLSKGTGIQPTAPSASLSTPSPQMLNLSLESSDVPQCLPSLSMWNEAPFCVVNKPISTVQDRIADQEHGEASSHSIAPPHDLGPAVVDPIVDSVEGSSHVVSPAIADDDNVFQMYLFSTPYGQRGRTVRFYPNAGDAGGGGPVRVIVFNTAPRRGRREKEGRALAASKCAMIERHIAPYEEEVINLFFDKINKCFPIFDEILFRRLLLTQKDKISPSLLAFLYGITLIYWNTSPSLKNVPRPDPWPLWRLAEDTLNEEFKCTPGISTIMSILINLSTRPSLLNLGNSALMGMAVSLANAFGLNRDPSGWNLSLTEKKFRIRIWRIVLICDRWCSLAYGTPPLINRVHHDVPIPAVEDLYNPGASADQISATRRFVALATLTDVLGDCLELVYRLEMDPSKRDATPHGLESLLTHWEDSLTDNLRREVLRGKHLVGPGAANLRLAYLSVKLLIRRRQLDLDKTSRQIGDVDSLCFLQARKAAEEVVDFVRELEESHCRDFWIPFNAHTLTSATTFLLRSALSSRGPVRKTSLQLARRMIEALDSHRRNYAWDLADNCLANCTDLMDKIEAACAEPTCSTAALQESMPMDMDIEALEDWFPDFPNSYPLDPTG</sequence>
<dbReference type="OrthoDB" id="3034343at2759"/>
<proteinExistence type="predicted"/>
<protein>
    <recommendedName>
        <fullName evidence="7">Zn(2)-C6 fungal-type domain-containing protein</fullName>
    </recommendedName>
</protein>
<dbReference type="VEuPathDB" id="FungiDB:Z517_08985"/>
<feature type="region of interest" description="Disordered" evidence="6">
    <location>
        <begin position="61"/>
        <end position="102"/>
    </location>
</feature>
<dbReference type="STRING" id="1442368.A0A0D2GKU6"/>
<reference evidence="8 9" key="1">
    <citation type="submission" date="2015-01" db="EMBL/GenBank/DDBJ databases">
        <title>The Genome Sequence of Fonsecaea pedrosoi CBS 271.37.</title>
        <authorList>
            <consortium name="The Broad Institute Genomics Platform"/>
            <person name="Cuomo C."/>
            <person name="de Hoog S."/>
            <person name="Gorbushina A."/>
            <person name="Stielow B."/>
            <person name="Teixiera M."/>
            <person name="Abouelleil A."/>
            <person name="Chapman S.B."/>
            <person name="Priest M."/>
            <person name="Young S.K."/>
            <person name="Wortman J."/>
            <person name="Nusbaum C."/>
            <person name="Birren B."/>
        </authorList>
    </citation>
    <scope>NUCLEOTIDE SEQUENCE [LARGE SCALE GENOMIC DNA]</scope>
    <source>
        <strain evidence="8 9">CBS 271.37</strain>
    </source>
</reference>
<dbReference type="GO" id="GO:0005634">
    <property type="term" value="C:nucleus"/>
    <property type="evidence" value="ECO:0007669"/>
    <property type="project" value="TreeGrafter"/>
</dbReference>
<dbReference type="CDD" id="cd12148">
    <property type="entry name" value="fungal_TF_MHR"/>
    <property type="match status" value="1"/>
</dbReference>
<gene>
    <name evidence="8" type="ORF">Z517_08985</name>
</gene>
<dbReference type="PANTHER" id="PTHR31668">
    <property type="entry name" value="GLUCOSE TRANSPORT TRANSCRIPTION REGULATOR RGT1-RELATED-RELATED"/>
    <property type="match status" value="1"/>
</dbReference>
<dbReference type="InterPro" id="IPR007219">
    <property type="entry name" value="XnlR_reg_dom"/>
</dbReference>
<dbReference type="PROSITE" id="PS00463">
    <property type="entry name" value="ZN2_CY6_FUNGAL_1"/>
    <property type="match status" value="1"/>
</dbReference>
<feature type="compositionally biased region" description="Low complexity" evidence="6">
    <location>
        <begin position="86"/>
        <end position="98"/>
    </location>
</feature>
<dbReference type="SMART" id="SM00906">
    <property type="entry name" value="Fungal_trans"/>
    <property type="match status" value="1"/>
</dbReference>
<dbReference type="AlphaFoldDB" id="A0A0D2GKU6"/>
<evidence type="ECO:0000256" key="5">
    <source>
        <dbReference type="ARBA" id="ARBA00023242"/>
    </source>
</evidence>
<evidence type="ECO:0000313" key="8">
    <source>
        <dbReference type="EMBL" id="KIW79145.1"/>
    </source>
</evidence>
<dbReference type="InterPro" id="IPR050797">
    <property type="entry name" value="Carb_Metab_Trans_Reg"/>
</dbReference>
<dbReference type="GO" id="GO:0006351">
    <property type="term" value="P:DNA-templated transcription"/>
    <property type="evidence" value="ECO:0007669"/>
    <property type="project" value="InterPro"/>
</dbReference>
<evidence type="ECO:0000256" key="4">
    <source>
        <dbReference type="ARBA" id="ARBA00023163"/>
    </source>
</evidence>
<dbReference type="InterPro" id="IPR001138">
    <property type="entry name" value="Zn2Cys6_DnaBD"/>
</dbReference>
<dbReference type="PANTHER" id="PTHR31668:SF10">
    <property type="entry name" value="ZN(II)2CYS6 TRANSCRIPTION FACTOR (EUROFUNG)"/>
    <property type="match status" value="1"/>
</dbReference>
<keyword evidence="3" id="KW-0238">DNA-binding</keyword>
<dbReference type="GeneID" id="25308475"/>
<evidence type="ECO:0000256" key="3">
    <source>
        <dbReference type="ARBA" id="ARBA00023125"/>
    </source>
</evidence>
<feature type="region of interest" description="Disordered" evidence="6">
    <location>
        <begin position="141"/>
        <end position="160"/>
    </location>
</feature>